<sequence length="444" mass="48045">MAAEPEYLEDISHYAMSSAQDSVCSVEPGTAEDVGTILTILGSTRTPFGIKGGGHIMNPNYSSTTGVQITMSRFTSIEYDASTSSVAVGVGNVWDDVYEALMPYNVNVVGGRVSGIGVAGYTLGGGYSYLTNQYGLTIDNVLAFELVLPNGTVINVTDAAYPDLFFALKGGYNNYGIVTTFTYQTYPQGLIWGGQLIISGEYADQVNAATANFSNNVTDPKAAVITTYDYEESAFLISIILFYDAPTQPPGIFDEFLAIPTISYDVSTMDYLDLVLTEDVEISENMRGYYNTVPLMNITTPLLEALVSQLQYWQSALATDSGTIFSYDVEPFLPTILTHGGPSAYPWTRAERFLPLNIYFAWTDADDDADFYNALVATAANLTAVAVSEGQILVPTAPHYPNYALYGTSLSLIYGTALPEMEAVKETYDPQNVMGLAGGWKVPT</sequence>
<evidence type="ECO:0000259" key="5">
    <source>
        <dbReference type="PROSITE" id="PS51387"/>
    </source>
</evidence>
<keyword evidence="3" id="KW-0274">FAD</keyword>
<dbReference type="InterPro" id="IPR006094">
    <property type="entry name" value="Oxid_FAD_bind_N"/>
</dbReference>
<dbReference type="Pfam" id="PF01565">
    <property type="entry name" value="FAD_binding_4"/>
    <property type="match status" value="1"/>
</dbReference>
<dbReference type="PANTHER" id="PTHR42973:SF13">
    <property type="entry name" value="FAD-BINDING PCMH-TYPE DOMAIN-CONTAINING PROTEIN"/>
    <property type="match status" value="1"/>
</dbReference>
<dbReference type="InterPro" id="IPR050416">
    <property type="entry name" value="FAD-linked_Oxidoreductase"/>
</dbReference>
<name>A0A165SGD8_9APHY</name>
<evidence type="ECO:0000256" key="3">
    <source>
        <dbReference type="ARBA" id="ARBA00022827"/>
    </source>
</evidence>
<feature type="domain" description="FAD-binding PCMH-type" evidence="5">
    <location>
        <begin position="16"/>
        <end position="188"/>
    </location>
</feature>
<protein>
    <submittedName>
        <fullName evidence="6">FAD-binding domain-containing protein</fullName>
    </submittedName>
</protein>
<reference evidence="6 7" key="1">
    <citation type="journal article" date="2016" name="Mol. Biol. Evol.">
        <title>Comparative Genomics of Early-Diverging Mushroom-Forming Fungi Provides Insights into the Origins of Lignocellulose Decay Capabilities.</title>
        <authorList>
            <person name="Nagy L.G."/>
            <person name="Riley R."/>
            <person name="Tritt A."/>
            <person name="Adam C."/>
            <person name="Daum C."/>
            <person name="Floudas D."/>
            <person name="Sun H."/>
            <person name="Yadav J.S."/>
            <person name="Pangilinan J."/>
            <person name="Larsson K.H."/>
            <person name="Matsuura K."/>
            <person name="Barry K."/>
            <person name="Labutti K."/>
            <person name="Kuo R."/>
            <person name="Ohm R.A."/>
            <person name="Bhattacharya S.S."/>
            <person name="Shirouzu T."/>
            <person name="Yoshinaga Y."/>
            <person name="Martin F.M."/>
            <person name="Grigoriev I.V."/>
            <person name="Hibbett D.S."/>
        </authorList>
    </citation>
    <scope>NUCLEOTIDE SEQUENCE [LARGE SCALE GENOMIC DNA]</scope>
    <source>
        <strain evidence="6 7">L-15889</strain>
    </source>
</reference>
<gene>
    <name evidence="6" type="ORF">DAEQUDRAFT_749684</name>
</gene>
<dbReference type="PANTHER" id="PTHR42973">
    <property type="entry name" value="BINDING OXIDOREDUCTASE, PUTATIVE (AFU_ORTHOLOGUE AFUA_1G17690)-RELATED"/>
    <property type="match status" value="1"/>
</dbReference>
<proteinExistence type="inferred from homology"/>
<accession>A0A165SGD8</accession>
<dbReference type="Gene3D" id="3.30.465.10">
    <property type="match status" value="1"/>
</dbReference>
<dbReference type="AlphaFoldDB" id="A0A165SGD8"/>
<evidence type="ECO:0000256" key="4">
    <source>
        <dbReference type="ARBA" id="ARBA00023002"/>
    </source>
</evidence>
<keyword evidence="2" id="KW-0285">Flavoprotein</keyword>
<evidence type="ECO:0000313" key="6">
    <source>
        <dbReference type="EMBL" id="KZT71943.1"/>
    </source>
</evidence>
<evidence type="ECO:0000313" key="7">
    <source>
        <dbReference type="Proteomes" id="UP000076727"/>
    </source>
</evidence>
<evidence type="ECO:0000256" key="1">
    <source>
        <dbReference type="ARBA" id="ARBA00005466"/>
    </source>
</evidence>
<dbReference type="InterPro" id="IPR016169">
    <property type="entry name" value="FAD-bd_PCMH_sub2"/>
</dbReference>
<dbReference type="GO" id="GO:0016491">
    <property type="term" value="F:oxidoreductase activity"/>
    <property type="evidence" value="ECO:0007669"/>
    <property type="project" value="UniProtKB-KW"/>
</dbReference>
<dbReference type="Proteomes" id="UP000076727">
    <property type="component" value="Unassembled WGS sequence"/>
</dbReference>
<dbReference type="InterPro" id="IPR036318">
    <property type="entry name" value="FAD-bd_PCMH-like_sf"/>
</dbReference>
<dbReference type="EMBL" id="KV429043">
    <property type="protein sequence ID" value="KZT71943.1"/>
    <property type="molecule type" value="Genomic_DNA"/>
</dbReference>
<organism evidence="6 7">
    <name type="scientific">Daedalea quercina L-15889</name>
    <dbReference type="NCBI Taxonomy" id="1314783"/>
    <lineage>
        <taxon>Eukaryota</taxon>
        <taxon>Fungi</taxon>
        <taxon>Dikarya</taxon>
        <taxon>Basidiomycota</taxon>
        <taxon>Agaricomycotina</taxon>
        <taxon>Agaricomycetes</taxon>
        <taxon>Polyporales</taxon>
        <taxon>Fomitopsis</taxon>
    </lineage>
</organism>
<dbReference type="OrthoDB" id="2151789at2759"/>
<dbReference type="STRING" id="1314783.A0A165SGD8"/>
<evidence type="ECO:0000256" key="2">
    <source>
        <dbReference type="ARBA" id="ARBA00022630"/>
    </source>
</evidence>
<keyword evidence="7" id="KW-1185">Reference proteome</keyword>
<dbReference type="PROSITE" id="PS51387">
    <property type="entry name" value="FAD_PCMH"/>
    <property type="match status" value="1"/>
</dbReference>
<comment type="similarity">
    <text evidence="1">Belongs to the oxygen-dependent FAD-linked oxidoreductase family.</text>
</comment>
<dbReference type="InterPro" id="IPR016166">
    <property type="entry name" value="FAD-bd_PCMH"/>
</dbReference>
<keyword evidence="4" id="KW-0560">Oxidoreductase</keyword>
<dbReference type="GO" id="GO:0071949">
    <property type="term" value="F:FAD binding"/>
    <property type="evidence" value="ECO:0007669"/>
    <property type="project" value="InterPro"/>
</dbReference>
<dbReference type="SUPFAM" id="SSF56176">
    <property type="entry name" value="FAD-binding/transporter-associated domain-like"/>
    <property type="match status" value="1"/>
</dbReference>